<keyword evidence="5 6" id="KW-0472">Membrane</keyword>
<evidence type="ECO:0000313" key="9">
    <source>
        <dbReference type="Proteomes" id="UP000637002"/>
    </source>
</evidence>
<accession>A0A916TYQ4</accession>
<feature type="domain" description="ABC transmembrane type-1" evidence="7">
    <location>
        <begin position="60"/>
        <end position="241"/>
    </location>
</feature>
<evidence type="ECO:0000313" key="8">
    <source>
        <dbReference type="EMBL" id="GGC52238.1"/>
    </source>
</evidence>
<dbReference type="CDD" id="cd06261">
    <property type="entry name" value="TM_PBP2"/>
    <property type="match status" value="1"/>
</dbReference>
<evidence type="ECO:0000256" key="6">
    <source>
        <dbReference type="RuleBase" id="RU363032"/>
    </source>
</evidence>
<name>A0A916TYQ4_9HYPH</name>
<evidence type="ECO:0000256" key="1">
    <source>
        <dbReference type="ARBA" id="ARBA00004651"/>
    </source>
</evidence>
<evidence type="ECO:0000256" key="3">
    <source>
        <dbReference type="ARBA" id="ARBA00022692"/>
    </source>
</evidence>
<dbReference type="AlphaFoldDB" id="A0A916TYQ4"/>
<dbReference type="GO" id="GO:0005886">
    <property type="term" value="C:plasma membrane"/>
    <property type="evidence" value="ECO:0007669"/>
    <property type="project" value="UniProtKB-SubCell"/>
</dbReference>
<gene>
    <name evidence="8" type="ORF">GCM10010994_09210</name>
</gene>
<evidence type="ECO:0000256" key="4">
    <source>
        <dbReference type="ARBA" id="ARBA00022989"/>
    </source>
</evidence>
<reference evidence="8" key="1">
    <citation type="journal article" date="2014" name="Int. J. Syst. Evol. Microbiol.">
        <title>Complete genome sequence of Corynebacterium casei LMG S-19264T (=DSM 44701T), isolated from a smear-ripened cheese.</title>
        <authorList>
            <consortium name="US DOE Joint Genome Institute (JGI-PGF)"/>
            <person name="Walter F."/>
            <person name="Albersmeier A."/>
            <person name="Kalinowski J."/>
            <person name="Ruckert C."/>
        </authorList>
    </citation>
    <scope>NUCLEOTIDE SEQUENCE</scope>
    <source>
        <strain evidence="8">CGMCC 1.12919</strain>
    </source>
</reference>
<dbReference type="InterPro" id="IPR000515">
    <property type="entry name" value="MetI-like"/>
</dbReference>
<keyword evidence="2 6" id="KW-0813">Transport</keyword>
<proteinExistence type="inferred from homology"/>
<keyword evidence="9" id="KW-1185">Reference proteome</keyword>
<feature type="transmembrane region" description="Helical" evidence="6">
    <location>
        <begin position="64"/>
        <end position="85"/>
    </location>
</feature>
<dbReference type="Gene3D" id="1.10.3720.10">
    <property type="entry name" value="MetI-like"/>
    <property type="match status" value="1"/>
</dbReference>
<organism evidence="8 9">
    <name type="scientific">Chelatococcus reniformis</name>
    <dbReference type="NCBI Taxonomy" id="1494448"/>
    <lineage>
        <taxon>Bacteria</taxon>
        <taxon>Pseudomonadati</taxon>
        <taxon>Pseudomonadota</taxon>
        <taxon>Alphaproteobacteria</taxon>
        <taxon>Hyphomicrobiales</taxon>
        <taxon>Chelatococcaceae</taxon>
        <taxon>Chelatococcus</taxon>
    </lineage>
</organism>
<protein>
    <submittedName>
        <fullName evidence="8">ABC transporter permease</fullName>
    </submittedName>
</protein>
<sequence>MSAAEAGGGGRLGRAAMLPALLTGWLVLLWALPHAGPLFAGLAPAGAPAVYTRSPLLMLALNHLLLVGVACTIALGLGLGTAIAVTRGAGAAFRPLVESLVALGQTIPPVAVLALAVPMIGFGAVPTIVALVLYGLLPVLQTALAAFDGTPPQLKEAAAGMGLSSGQMLRQLELPLAAPLVLAALRTSAATAMGTATIGSVVGASTLGDPIIAGLVGSNPAFVVEGCIAVAATAIAVDAVLRQLERASRRR</sequence>
<reference evidence="8" key="2">
    <citation type="submission" date="2020-09" db="EMBL/GenBank/DDBJ databases">
        <authorList>
            <person name="Sun Q."/>
            <person name="Zhou Y."/>
        </authorList>
    </citation>
    <scope>NUCLEOTIDE SEQUENCE</scope>
    <source>
        <strain evidence="8">CGMCC 1.12919</strain>
    </source>
</reference>
<feature type="transmembrane region" description="Helical" evidence="6">
    <location>
        <begin position="222"/>
        <end position="241"/>
    </location>
</feature>
<comment type="similarity">
    <text evidence="6">Belongs to the binding-protein-dependent transport system permease family.</text>
</comment>
<dbReference type="GO" id="GO:0055085">
    <property type="term" value="P:transmembrane transport"/>
    <property type="evidence" value="ECO:0007669"/>
    <property type="project" value="InterPro"/>
</dbReference>
<dbReference type="SUPFAM" id="SSF161098">
    <property type="entry name" value="MetI-like"/>
    <property type="match status" value="1"/>
</dbReference>
<evidence type="ECO:0000259" key="7">
    <source>
        <dbReference type="PROSITE" id="PS50928"/>
    </source>
</evidence>
<dbReference type="InterPro" id="IPR035906">
    <property type="entry name" value="MetI-like_sf"/>
</dbReference>
<dbReference type="Proteomes" id="UP000637002">
    <property type="component" value="Unassembled WGS sequence"/>
</dbReference>
<dbReference type="RefSeq" id="WP_244641754.1">
    <property type="nucleotide sequence ID" value="NZ_BMGG01000001.1"/>
</dbReference>
<keyword evidence="4 6" id="KW-1133">Transmembrane helix</keyword>
<comment type="caution">
    <text evidence="8">The sequence shown here is derived from an EMBL/GenBank/DDBJ whole genome shotgun (WGS) entry which is preliminary data.</text>
</comment>
<dbReference type="PROSITE" id="PS50928">
    <property type="entry name" value="ABC_TM1"/>
    <property type="match status" value="1"/>
</dbReference>
<evidence type="ECO:0000256" key="2">
    <source>
        <dbReference type="ARBA" id="ARBA00022448"/>
    </source>
</evidence>
<dbReference type="PANTHER" id="PTHR30177:SF32">
    <property type="entry name" value="GLYCINE BETAINE UPTAKE SYSTEM PERMEASE PROTEIN YEHW"/>
    <property type="match status" value="1"/>
</dbReference>
<evidence type="ECO:0000256" key="5">
    <source>
        <dbReference type="ARBA" id="ARBA00023136"/>
    </source>
</evidence>
<dbReference type="InterPro" id="IPR051204">
    <property type="entry name" value="ABC_transp_perm/SBD"/>
</dbReference>
<comment type="subcellular location">
    <subcellularLocation>
        <location evidence="1 6">Cell membrane</location>
        <topology evidence="1 6">Multi-pass membrane protein</topology>
    </subcellularLocation>
</comment>
<dbReference type="EMBL" id="BMGG01000001">
    <property type="protein sequence ID" value="GGC52238.1"/>
    <property type="molecule type" value="Genomic_DNA"/>
</dbReference>
<dbReference type="Pfam" id="PF00528">
    <property type="entry name" value="BPD_transp_1"/>
    <property type="match status" value="1"/>
</dbReference>
<keyword evidence="3 6" id="KW-0812">Transmembrane</keyword>
<dbReference type="PANTHER" id="PTHR30177">
    <property type="entry name" value="GLYCINE BETAINE/L-PROLINE TRANSPORT SYSTEM PERMEASE PROTEIN PROW"/>
    <property type="match status" value="1"/>
</dbReference>